<dbReference type="Proteomes" id="UP000016568">
    <property type="component" value="Unassembled WGS sequence"/>
</dbReference>
<accession>U3A1J3</accession>
<evidence type="ECO:0000313" key="2">
    <source>
        <dbReference type="Proteomes" id="UP000016568"/>
    </source>
</evidence>
<comment type="caution">
    <text evidence="1">The sequence shown here is derived from an EMBL/GenBank/DDBJ whole genome shotgun (WGS) entry which is preliminary data.</text>
</comment>
<keyword evidence="2" id="KW-1185">Reference proteome</keyword>
<proteinExistence type="predicted"/>
<dbReference type="KEGG" id="ntd:EGO55_10065"/>
<dbReference type="EMBL" id="BASZ01000004">
    <property type="protein sequence ID" value="GAD48633.1"/>
    <property type="molecule type" value="Genomic_DNA"/>
</dbReference>
<dbReference type="AlphaFoldDB" id="U3A1J3"/>
<dbReference type="RefSeq" id="WP_021689540.1">
    <property type="nucleotide sequence ID" value="NZ_BASZ01000004.1"/>
</dbReference>
<organism evidence="1 2">
    <name type="scientific">Caenibius tardaugens NBRC 16725</name>
    <dbReference type="NCBI Taxonomy" id="1219035"/>
    <lineage>
        <taxon>Bacteria</taxon>
        <taxon>Pseudomonadati</taxon>
        <taxon>Pseudomonadota</taxon>
        <taxon>Alphaproteobacteria</taxon>
        <taxon>Sphingomonadales</taxon>
        <taxon>Erythrobacteraceae</taxon>
        <taxon>Caenibius</taxon>
    </lineage>
</organism>
<dbReference type="eggNOG" id="ENOG5033GYN">
    <property type="taxonomic scope" value="Bacteria"/>
</dbReference>
<reference evidence="1 2" key="1">
    <citation type="submission" date="2013-09" db="EMBL/GenBank/DDBJ databases">
        <title>Whole genome shotgun sequence of Novosphingobium tardaugens NBRC 16725.</title>
        <authorList>
            <person name="Isaki S."/>
            <person name="Hosoyama A."/>
            <person name="Tsuchikane K."/>
            <person name="Katsumata H."/>
            <person name="Ando Y."/>
            <person name="Yamazaki S."/>
            <person name="Fujita N."/>
        </authorList>
    </citation>
    <scope>NUCLEOTIDE SEQUENCE [LARGE SCALE GENOMIC DNA]</scope>
    <source>
        <strain evidence="1 2">NBRC 16725</strain>
    </source>
</reference>
<gene>
    <name evidence="1" type="ORF">NT2_04_00440</name>
</gene>
<evidence type="ECO:0000313" key="1">
    <source>
        <dbReference type="EMBL" id="GAD48633.1"/>
    </source>
</evidence>
<name>U3A1J3_9SPHN</name>
<protein>
    <submittedName>
        <fullName evidence="1">Uncharacterized protein</fullName>
    </submittedName>
</protein>
<sequence>MYAYLDRPIATLDEGSRILIWAVRRWVAAVERRTCPVAALGSALADRGLVPALVPFHRVMGLLATHARQDLPFANFSNPLVSEGEAVLLAMVSDCRGPRAHRLVTTLFLLAGEEGRDALHDAVMQLGDALHRVGMLPGVPARLS</sequence>